<dbReference type="Pfam" id="PF13735">
    <property type="entry name" value="tRNA_NucTran2_2"/>
    <property type="match status" value="1"/>
</dbReference>
<name>X1QC34_9ZZZZ</name>
<evidence type="ECO:0000259" key="6">
    <source>
        <dbReference type="Pfam" id="PF13735"/>
    </source>
</evidence>
<keyword evidence="2" id="KW-0808">Transferase</keyword>
<protein>
    <recommendedName>
        <fullName evidence="6">CCA-adding enzyme C-terminal domain-containing protein</fullName>
    </recommendedName>
</protein>
<feature type="non-terminal residue" evidence="7">
    <location>
        <position position="1"/>
    </location>
</feature>
<comment type="caution">
    <text evidence="7">The sequence shown here is derived from an EMBL/GenBank/DDBJ whole genome shotgun (WGS) entry which is preliminary data.</text>
</comment>
<evidence type="ECO:0000313" key="7">
    <source>
        <dbReference type="EMBL" id="GAI65798.1"/>
    </source>
</evidence>
<accession>X1QC34</accession>
<dbReference type="GO" id="GO:0046872">
    <property type="term" value="F:metal ion binding"/>
    <property type="evidence" value="ECO:0007669"/>
    <property type="project" value="UniProtKB-KW"/>
</dbReference>
<proteinExistence type="predicted"/>
<evidence type="ECO:0000256" key="3">
    <source>
        <dbReference type="ARBA" id="ARBA00022723"/>
    </source>
</evidence>
<dbReference type="EMBL" id="BARW01004704">
    <property type="protein sequence ID" value="GAI65798.1"/>
    <property type="molecule type" value="Genomic_DNA"/>
</dbReference>
<dbReference type="GO" id="GO:0016779">
    <property type="term" value="F:nucleotidyltransferase activity"/>
    <property type="evidence" value="ECO:0007669"/>
    <property type="project" value="UniProtKB-KW"/>
</dbReference>
<keyword evidence="1" id="KW-0819">tRNA processing</keyword>
<evidence type="ECO:0000256" key="5">
    <source>
        <dbReference type="ARBA" id="ARBA00022884"/>
    </source>
</evidence>
<dbReference type="AlphaFoldDB" id="X1QC34"/>
<sequence>RKVKSKKRLITGYDLIEQFGLEPGPDFKTILEAVEKAYIEGIVKNKNQALQFVKKIIVELR</sequence>
<organism evidence="7">
    <name type="scientific">marine sediment metagenome</name>
    <dbReference type="NCBI Taxonomy" id="412755"/>
    <lineage>
        <taxon>unclassified sequences</taxon>
        <taxon>metagenomes</taxon>
        <taxon>ecological metagenomes</taxon>
    </lineage>
</organism>
<dbReference type="SUPFAM" id="SSF81891">
    <property type="entry name" value="Poly A polymerase C-terminal region-like"/>
    <property type="match status" value="1"/>
</dbReference>
<dbReference type="InterPro" id="IPR032810">
    <property type="entry name" value="CCA-adding_enz_C"/>
</dbReference>
<keyword evidence="2" id="KW-0548">Nucleotidyltransferase</keyword>
<keyword evidence="3" id="KW-0479">Metal-binding</keyword>
<feature type="domain" description="CCA-adding enzyme C-terminal" evidence="6">
    <location>
        <begin position="2"/>
        <end position="51"/>
    </location>
</feature>
<dbReference type="GO" id="GO:0008033">
    <property type="term" value="P:tRNA processing"/>
    <property type="evidence" value="ECO:0007669"/>
    <property type="project" value="UniProtKB-KW"/>
</dbReference>
<dbReference type="Gene3D" id="1.10.246.80">
    <property type="match status" value="1"/>
</dbReference>
<evidence type="ECO:0000256" key="4">
    <source>
        <dbReference type="ARBA" id="ARBA00022842"/>
    </source>
</evidence>
<gene>
    <name evidence="7" type="ORF">S12H4_10801</name>
</gene>
<evidence type="ECO:0000256" key="2">
    <source>
        <dbReference type="ARBA" id="ARBA00022695"/>
    </source>
</evidence>
<reference evidence="7" key="1">
    <citation type="journal article" date="2014" name="Front. Microbiol.">
        <title>High frequency of phylogenetically diverse reductive dehalogenase-homologous genes in deep subseafloor sedimentary metagenomes.</title>
        <authorList>
            <person name="Kawai M."/>
            <person name="Futagami T."/>
            <person name="Toyoda A."/>
            <person name="Takaki Y."/>
            <person name="Nishi S."/>
            <person name="Hori S."/>
            <person name="Arai W."/>
            <person name="Tsubouchi T."/>
            <person name="Morono Y."/>
            <person name="Uchiyama I."/>
            <person name="Ito T."/>
            <person name="Fujiyama A."/>
            <person name="Inagaki F."/>
            <person name="Takami H."/>
        </authorList>
    </citation>
    <scope>NUCLEOTIDE SEQUENCE</scope>
    <source>
        <strain evidence="7">Expedition CK06-06</strain>
    </source>
</reference>
<evidence type="ECO:0000256" key="1">
    <source>
        <dbReference type="ARBA" id="ARBA00022694"/>
    </source>
</evidence>
<keyword evidence="5" id="KW-0694">RNA-binding</keyword>
<dbReference type="GO" id="GO:0003723">
    <property type="term" value="F:RNA binding"/>
    <property type="evidence" value="ECO:0007669"/>
    <property type="project" value="UniProtKB-KW"/>
</dbReference>
<keyword evidence="4" id="KW-0460">Magnesium</keyword>